<evidence type="ECO:0000313" key="1">
    <source>
        <dbReference type="EMBL" id="EFJ43790.1"/>
    </source>
</evidence>
<gene>
    <name evidence="1" type="ORF">VOLCADRAFT_95922</name>
</gene>
<dbReference type="eggNOG" id="ENOG502SFNS">
    <property type="taxonomic scope" value="Eukaryota"/>
</dbReference>
<dbReference type="SUPFAM" id="SSF56281">
    <property type="entry name" value="Metallo-hydrolase/oxidoreductase"/>
    <property type="match status" value="1"/>
</dbReference>
<accession>D8U8Q5</accession>
<dbReference type="RefSeq" id="XP_002955036.1">
    <property type="nucleotide sequence ID" value="XM_002954990.1"/>
</dbReference>
<dbReference type="AlphaFoldDB" id="D8U8Q5"/>
<protein>
    <submittedName>
        <fullName evidence="1">Uncharacterized protein</fullName>
    </submittedName>
</protein>
<dbReference type="InterPro" id="IPR036866">
    <property type="entry name" value="RibonucZ/Hydroxyglut_hydro"/>
</dbReference>
<dbReference type="EMBL" id="GL378369">
    <property type="protein sequence ID" value="EFJ43790.1"/>
    <property type="molecule type" value="Genomic_DNA"/>
</dbReference>
<dbReference type="GeneID" id="9622048"/>
<keyword evidence="2" id="KW-1185">Reference proteome</keyword>
<dbReference type="OrthoDB" id="4062651at2759"/>
<organism evidence="2">
    <name type="scientific">Volvox carteri f. nagariensis</name>
    <dbReference type="NCBI Taxonomy" id="3068"/>
    <lineage>
        <taxon>Eukaryota</taxon>
        <taxon>Viridiplantae</taxon>
        <taxon>Chlorophyta</taxon>
        <taxon>core chlorophytes</taxon>
        <taxon>Chlorophyceae</taxon>
        <taxon>CS clade</taxon>
        <taxon>Chlamydomonadales</taxon>
        <taxon>Volvocaceae</taxon>
        <taxon>Volvox</taxon>
    </lineage>
</organism>
<dbReference type="KEGG" id="vcn:VOLCADRAFT_95922"/>
<dbReference type="Pfam" id="PF23023">
    <property type="entry name" value="Anti-Pycsar_Apyc1"/>
    <property type="match status" value="1"/>
</dbReference>
<name>D8U8Q5_VOLCA</name>
<sequence>MVTRDADEGIKKLQNSNACNKTQCLEIIVLGTGAGTTYVYSKQPSSSFVVVKKGEPILLCDVGYGVTAACLKLVGRVPPNLYVSHNHGDHTGELPVVLAVESTRAATAGCQQPPHLYAHADVLAEVRQHRLRELKSTGKPLEDFAVFHDVPAGEGTTAIADSGLAIRPFRSRHSETCYGLVLYDGDMPVLGWTADSGFDEALYEQLSVAPVLLVDARANGSEEHAGFGQLERLGEWVWVAVPGRELLRRTEDKPCPPLLQYKSTVHYASLPFMAGKVVYVTGYGRQDEEPKPEQVPPGMAVARPGMRIYLPPCAQRS</sequence>
<dbReference type="InParanoid" id="D8U8Q5"/>
<dbReference type="Proteomes" id="UP000001058">
    <property type="component" value="Unassembled WGS sequence"/>
</dbReference>
<evidence type="ECO:0000313" key="2">
    <source>
        <dbReference type="Proteomes" id="UP000001058"/>
    </source>
</evidence>
<proteinExistence type="predicted"/>
<reference evidence="1 2" key="1">
    <citation type="journal article" date="2010" name="Science">
        <title>Genomic analysis of organismal complexity in the multicellular green alga Volvox carteri.</title>
        <authorList>
            <person name="Prochnik S.E."/>
            <person name="Umen J."/>
            <person name="Nedelcu A.M."/>
            <person name="Hallmann A."/>
            <person name="Miller S.M."/>
            <person name="Nishii I."/>
            <person name="Ferris P."/>
            <person name="Kuo A."/>
            <person name="Mitros T."/>
            <person name="Fritz-Laylin L.K."/>
            <person name="Hellsten U."/>
            <person name="Chapman J."/>
            <person name="Simakov O."/>
            <person name="Rensing S.A."/>
            <person name="Terry A."/>
            <person name="Pangilinan J."/>
            <person name="Kapitonov V."/>
            <person name="Jurka J."/>
            <person name="Salamov A."/>
            <person name="Shapiro H."/>
            <person name="Schmutz J."/>
            <person name="Grimwood J."/>
            <person name="Lindquist E."/>
            <person name="Lucas S."/>
            <person name="Grigoriev I.V."/>
            <person name="Schmitt R."/>
            <person name="Kirk D."/>
            <person name="Rokhsar D.S."/>
        </authorList>
    </citation>
    <scope>NUCLEOTIDE SEQUENCE [LARGE SCALE GENOMIC DNA]</scope>
    <source>
        <strain evidence="2">f. Nagariensis / Eve</strain>
    </source>
</reference>
<dbReference type="Gene3D" id="3.60.15.10">
    <property type="entry name" value="Ribonuclease Z/Hydroxyacylglutathione hydrolase-like"/>
    <property type="match status" value="1"/>
</dbReference>